<dbReference type="PROSITE" id="PS51371">
    <property type="entry name" value="CBS"/>
    <property type="match status" value="1"/>
</dbReference>
<dbReference type="EMBL" id="BAABHC010000002">
    <property type="protein sequence ID" value="GAA4425217.1"/>
    <property type="molecule type" value="Genomic_DNA"/>
</dbReference>
<keyword evidence="4 8" id="KW-1133">Transmembrane helix</keyword>
<name>A0ABP8LA41_9BACT</name>
<dbReference type="InterPro" id="IPR002550">
    <property type="entry name" value="CNNM"/>
</dbReference>
<feature type="transmembrane region" description="Helical" evidence="9">
    <location>
        <begin position="127"/>
        <end position="146"/>
    </location>
</feature>
<dbReference type="CDD" id="cd04590">
    <property type="entry name" value="CBS_pair_CorC_HlyC_assoc"/>
    <property type="match status" value="1"/>
</dbReference>
<dbReference type="PANTHER" id="PTHR22777">
    <property type="entry name" value="HEMOLYSIN-RELATED"/>
    <property type="match status" value="1"/>
</dbReference>
<evidence type="ECO:0000313" key="12">
    <source>
        <dbReference type="EMBL" id="GAA4425217.1"/>
    </source>
</evidence>
<dbReference type="Proteomes" id="UP001500552">
    <property type="component" value="Unassembled WGS sequence"/>
</dbReference>
<evidence type="ECO:0000256" key="4">
    <source>
        <dbReference type="ARBA" id="ARBA00022989"/>
    </source>
</evidence>
<keyword evidence="2 8" id="KW-0812">Transmembrane</keyword>
<dbReference type="InterPro" id="IPR046342">
    <property type="entry name" value="CBS_dom_sf"/>
</dbReference>
<evidence type="ECO:0000256" key="9">
    <source>
        <dbReference type="SAM" id="Phobius"/>
    </source>
</evidence>
<feature type="domain" description="CBS" evidence="10">
    <location>
        <begin position="264"/>
        <end position="322"/>
    </location>
</feature>
<evidence type="ECO:0000256" key="2">
    <source>
        <dbReference type="ARBA" id="ARBA00022692"/>
    </source>
</evidence>
<dbReference type="InterPro" id="IPR000644">
    <property type="entry name" value="CBS_dom"/>
</dbReference>
<evidence type="ECO:0000256" key="3">
    <source>
        <dbReference type="ARBA" id="ARBA00022737"/>
    </source>
</evidence>
<dbReference type="Gene3D" id="3.10.580.10">
    <property type="entry name" value="CBS-domain"/>
    <property type="match status" value="1"/>
</dbReference>
<evidence type="ECO:0000256" key="5">
    <source>
        <dbReference type="ARBA" id="ARBA00023122"/>
    </source>
</evidence>
<accession>A0ABP8LA41</accession>
<reference evidence="13" key="1">
    <citation type="journal article" date="2019" name="Int. J. Syst. Evol. Microbiol.">
        <title>The Global Catalogue of Microorganisms (GCM) 10K type strain sequencing project: providing services to taxonomists for standard genome sequencing and annotation.</title>
        <authorList>
            <consortium name="The Broad Institute Genomics Platform"/>
            <consortium name="The Broad Institute Genome Sequencing Center for Infectious Disease"/>
            <person name="Wu L."/>
            <person name="Ma J."/>
        </authorList>
    </citation>
    <scope>NUCLEOTIDE SEQUENCE [LARGE SCALE GENOMIC DNA]</scope>
    <source>
        <strain evidence="13">JCM 17926</strain>
    </source>
</reference>
<keyword evidence="13" id="KW-1185">Reference proteome</keyword>
<protein>
    <submittedName>
        <fullName evidence="12">CNNM domain-containing protein</fullName>
    </submittedName>
</protein>
<dbReference type="InterPro" id="IPR044751">
    <property type="entry name" value="Ion_transp-like_CBS"/>
</dbReference>
<dbReference type="PROSITE" id="PS51846">
    <property type="entry name" value="CNNM"/>
    <property type="match status" value="1"/>
</dbReference>
<evidence type="ECO:0000259" key="10">
    <source>
        <dbReference type="PROSITE" id="PS51371"/>
    </source>
</evidence>
<dbReference type="PANTHER" id="PTHR22777:SF4">
    <property type="entry name" value="UPF0053 PROTEIN SLL1254"/>
    <property type="match status" value="1"/>
</dbReference>
<keyword evidence="6 8" id="KW-0472">Membrane</keyword>
<evidence type="ECO:0000256" key="7">
    <source>
        <dbReference type="PROSITE-ProRule" id="PRU00703"/>
    </source>
</evidence>
<feature type="domain" description="CNNM transmembrane" evidence="11">
    <location>
        <begin position="1"/>
        <end position="180"/>
    </location>
</feature>
<feature type="transmembrane region" description="Helical" evidence="9">
    <location>
        <begin position="58"/>
        <end position="76"/>
    </location>
</feature>
<comment type="subcellular location">
    <subcellularLocation>
        <location evidence="1">Membrane</location>
        <topology evidence="1">Multi-pass membrane protein</topology>
    </subcellularLocation>
</comment>
<gene>
    <name evidence="12" type="ORF">GCM10023188_05950</name>
</gene>
<evidence type="ECO:0000259" key="11">
    <source>
        <dbReference type="PROSITE" id="PS51846"/>
    </source>
</evidence>
<keyword evidence="5 7" id="KW-0129">CBS domain</keyword>
<organism evidence="12 13">
    <name type="scientific">Pontibacter saemangeumensis</name>
    <dbReference type="NCBI Taxonomy" id="1084525"/>
    <lineage>
        <taxon>Bacteria</taxon>
        <taxon>Pseudomonadati</taxon>
        <taxon>Bacteroidota</taxon>
        <taxon>Cytophagia</taxon>
        <taxon>Cytophagales</taxon>
        <taxon>Hymenobacteraceae</taxon>
        <taxon>Pontibacter</taxon>
    </lineage>
</organism>
<dbReference type="RefSeq" id="WP_345156664.1">
    <property type="nucleotide sequence ID" value="NZ_BAABHC010000002.1"/>
</dbReference>
<proteinExistence type="predicted"/>
<evidence type="ECO:0000313" key="13">
    <source>
        <dbReference type="Proteomes" id="UP001500552"/>
    </source>
</evidence>
<evidence type="ECO:0000256" key="8">
    <source>
        <dbReference type="PROSITE-ProRule" id="PRU01193"/>
    </source>
</evidence>
<evidence type="ECO:0000256" key="1">
    <source>
        <dbReference type="ARBA" id="ARBA00004141"/>
    </source>
</evidence>
<keyword evidence="3" id="KW-0677">Repeat</keyword>
<dbReference type="Pfam" id="PF00571">
    <property type="entry name" value="CBS"/>
    <property type="match status" value="1"/>
</dbReference>
<feature type="transmembrane region" description="Helical" evidence="9">
    <location>
        <begin position="88"/>
        <end position="107"/>
    </location>
</feature>
<dbReference type="Pfam" id="PF01595">
    <property type="entry name" value="CNNM"/>
    <property type="match status" value="1"/>
</dbReference>
<dbReference type="SUPFAM" id="SSF54631">
    <property type="entry name" value="CBS-domain pair"/>
    <property type="match status" value="1"/>
</dbReference>
<comment type="caution">
    <text evidence="12">The sequence shown here is derived from an EMBL/GenBank/DDBJ whole genome shotgun (WGS) entry which is preliminary data.</text>
</comment>
<evidence type="ECO:0000256" key="6">
    <source>
        <dbReference type="ARBA" id="ARBA00023136"/>
    </source>
</evidence>
<sequence length="350" mass="39816">MGLLLLYLVIALFFSFMCSVLEAVLLSITPSYISIATQQDPKLGRDLQKFKDNIDRPLAAILTLNTFAHTIGAAGVGAQAQLLWGEAYLSLASGILTLIILIFSEIIPKTLGANYWKQLAPFTIRTLKVLIYSPLYPIILLSQFITRRLKKEKGRSILSRADFTAMTEIGIKDGIFKKGESQIIRNILRFNNIMVRHIMTPRTVVVSAQEDMTIVDFFRSFPDLRFSRIPIYKENLDDVTGYVLKDEVMYEMIQNQGDKPLKAIARRIQVVPEHMPIPTLFNRLLERKDQVALVVDEYGGTAGLISMEDIIETLLGMEIIDELDQVADLQNWARSNWEKRARRLGFKMED</sequence>